<dbReference type="PANTHER" id="PTHR12755">
    <property type="entry name" value="CLEAVAGE/POLYADENYLATION FACTOR IA SUBUNIT CLP1P"/>
    <property type="match status" value="1"/>
</dbReference>
<keyword evidence="7" id="KW-0067">ATP-binding</keyword>
<sequence length="707" mass="78550">MKRKSAFQALNKVKKRSESLDLSQTDKSDDEIASQQNANRDSSIENESIEDSESQHTYESLELSDSDSSNNEDESIPLKSTIQISNFTPTKSNINYTGSSIVAGLRLGESLVFQGQYMLTVQMGCVSIYGATLHVGSKRYKVSASAATALPRITALSPKKKYLGKVIETPENSFLTQPPEEISTIILIESLHTGLEQIPYILPKFQNLWGPQLSSNPSEMFRSFHPIYNGPPSTKTVESYESWRATANEIISDFKSSSYPTVVFVTGPKNSGKSTFCRYLLNYTLSNVGKNSVHFLDCDPGQSEYSPPGTVYLSTPQNFNFSSPFAHPNFEDVIESFSLGYNSPKDVPLLYSACFQALFSIYKSSQSDNASSILIVNTPGWTKGLGLELLVDMMKISQFTHAIFLGADDIETLHDFNNRVLSIIDGDDQYQKIYTPESFLQVSSTKSSVHHSTRQYTASDMRTLQSLCYFFYNFQTHSFDFEKSFSQLPFFSVPILSPPHFAEIIEKNVNVTSSGNNEEIEEIEEIEISDKPIYAPKELLSLYQSNADSKFIASLIPNSKIQHKEVRQSAKISAFGIMAAEGLNPTDVSLCLEGTVLSILVVKEYVFSQLSHSLIPAPVVSKNGKTTYLPWIPPNHIATFLSPSITRCLGLAVIRSINPASNSVVLQSPIDPKHIDDLEHTNEKIVLLRGRLDMPAYAQLDLSSHSN</sequence>
<dbReference type="GO" id="GO:0005524">
    <property type="term" value="F:ATP binding"/>
    <property type="evidence" value="ECO:0007669"/>
    <property type="project" value="UniProtKB-KW"/>
</dbReference>
<dbReference type="Gene3D" id="3.40.50.300">
    <property type="entry name" value="P-loop containing nucleotide triphosphate hydrolases"/>
    <property type="match status" value="1"/>
</dbReference>
<evidence type="ECO:0000256" key="6">
    <source>
        <dbReference type="ARBA" id="ARBA00022777"/>
    </source>
</evidence>
<evidence type="ECO:0000256" key="7">
    <source>
        <dbReference type="ARBA" id="ARBA00022840"/>
    </source>
</evidence>
<feature type="domain" description="Clp1 P-loop" evidence="9">
    <location>
        <begin position="267"/>
        <end position="416"/>
    </location>
</feature>
<dbReference type="InterPro" id="IPR032319">
    <property type="entry name" value="CLP1_P"/>
</dbReference>
<evidence type="ECO:0000256" key="8">
    <source>
        <dbReference type="SAM" id="MobiDB-lite"/>
    </source>
</evidence>
<dbReference type="EMBL" id="CABVLU010000001">
    <property type="protein sequence ID" value="VVT43522.1"/>
    <property type="molecule type" value="Genomic_DNA"/>
</dbReference>
<dbReference type="GO" id="GO:0000448">
    <property type="term" value="P:cleavage in ITS2 between 5.8S rRNA and LSU-rRNA of tricistronic rRNA transcript (SSU-rRNA, 5.8S rRNA, LSU-rRNA)"/>
    <property type="evidence" value="ECO:0007669"/>
    <property type="project" value="TreeGrafter"/>
</dbReference>
<accession>A0A5E8B1N3</accession>
<feature type="region of interest" description="Disordered" evidence="8">
    <location>
        <begin position="1"/>
        <end position="77"/>
    </location>
</feature>
<dbReference type="OrthoDB" id="4054781at2759"/>
<dbReference type="GeneID" id="43578849"/>
<dbReference type="RefSeq" id="XP_031850640.1">
    <property type="nucleotide sequence ID" value="XM_031994749.1"/>
</dbReference>
<dbReference type="InterPro" id="IPR027417">
    <property type="entry name" value="P-loop_NTPase"/>
</dbReference>
<evidence type="ECO:0000259" key="9">
    <source>
        <dbReference type="Pfam" id="PF16575"/>
    </source>
</evidence>
<evidence type="ECO:0000256" key="2">
    <source>
        <dbReference type="ARBA" id="ARBA00018706"/>
    </source>
</evidence>
<dbReference type="GO" id="GO:0005634">
    <property type="term" value="C:nucleus"/>
    <property type="evidence" value="ECO:0007669"/>
    <property type="project" value="TreeGrafter"/>
</dbReference>
<dbReference type="SUPFAM" id="SSF52540">
    <property type="entry name" value="P-loop containing nucleoside triphosphate hydrolases"/>
    <property type="match status" value="1"/>
</dbReference>
<reference evidence="10 11" key="1">
    <citation type="submission" date="2019-09" db="EMBL/GenBank/DDBJ databases">
        <authorList>
            <person name="Brejova B."/>
        </authorList>
    </citation>
    <scope>NUCLEOTIDE SEQUENCE [LARGE SCALE GENOMIC DNA]</scope>
</reference>
<evidence type="ECO:0000256" key="1">
    <source>
        <dbReference type="ARBA" id="ARBA00011003"/>
    </source>
</evidence>
<protein>
    <recommendedName>
        <fullName evidence="3">Polynucleotide 5'-hydroxyl-kinase GRC3</fullName>
    </recommendedName>
    <alternativeName>
        <fullName evidence="2">Polynucleotide 5'-hydroxyl-kinase grc3</fullName>
    </alternativeName>
</protein>
<keyword evidence="6" id="KW-0418">Kinase</keyword>
<dbReference type="Proteomes" id="UP000398389">
    <property type="component" value="Unassembled WGS sequence"/>
</dbReference>
<dbReference type="InterPro" id="IPR045116">
    <property type="entry name" value="Clp1/Grc3"/>
</dbReference>
<keyword evidence="4" id="KW-0808">Transferase</keyword>
<comment type="similarity">
    <text evidence="1">Belongs to the Clp1 family. NOL9/GRC3 subfamily.</text>
</comment>
<keyword evidence="5" id="KW-0547">Nucleotide-binding</keyword>
<keyword evidence="11" id="KW-1185">Reference proteome</keyword>
<feature type="compositionally biased region" description="Basic and acidic residues" evidence="8">
    <location>
        <begin position="16"/>
        <end position="27"/>
    </location>
</feature>
<evidence type="ECO:0000256" key="5">
    <source>
        <dbReference type="ARBA" id="ARBA00022741"/>
    </source>
</evidence>
<organism evidence="10 11">
    <name type="scientific">Magnusiomyces paraingens</name>
    <dbReference type="NCBI Taxonomy" id="2606893"/>
    <lineage>
        <taxon>Eukaryota</taxon>
        <taxon>Fungi</taxon>
        <taxon>Dikarya</taxon>
        <taxon>Ascomycota</taxon>
        <taxon>Saccharomycotina</taxon>
        <taxon>Dipodascomycetes</taxon>
        <taxon>Dipodascales</taxon>
        <taxon>Dipodascaceae</taxon>
        <taxon>Magnusiomyces</taxon>
    </lineage>
</organism>
<proteinExistence type="inferred from homology"/>
<feature type="compositionally biased region" description="Acidic residues" evidence="8">
    <location>
        <begin position="62"/>
        <end position="75"/>
    </location>
</feature>
<evidence type="ECO:0000256" key="3">
    <source>
        <dbReference type="ARBA" id="ARBA00019824"/>
    </source>
</evidence>
<evidence type="ECO:0000313" key="10">
    <source>
        <dbReference type="EMBL" id="VVT43522.1"/>
    </source>
</evidence>
<evidence type="ECO:0000313" key="11">
    <source>
        <dbReference type="Proteomes" id="UP000398389"/>
    </source>
</evidence>
<dbReference type="GO" id="GO:0051731">
    <property type="term" value="F:polynucleotide 5'-hydroxyl-kinase activity"/>
    <property type="evidence" value="ECO:0007669"/>
    <property type="project" value="InterPro"/>
</dbReference>
<dbReference type="PANTHER" id="PTHR12755:SF3">
    <property type="entry name" value="POLYNUCLEOTIDE 5'-HYDROXYL-KINASE NOL9"/>
    <property type="match status" value="1"/>
</dbReference>
<dbReference type="AlphaFoldDB" id="A0A5E8B1N3"/>
<evidence type="ECO:0000256" key="4">
    <source>
        <dbReference type="ARBA" id="ARBA00022679"/>
    </source>
</evidence>
<dbReference type="Pfam" id="PF16575">
    <property type="entry name" value="CLP1_P"/>
    <property type="match status" value="1"/>
</dbReference>
<name>A0A5E8B1N3_9ASCO</name>
<gene>
    <name evidence="10" type="ORF">SAPINGB_P000024</name>
</gene>